<dbReference type="GeneID" id="9597891"/>
<organism evidence="2">
    <name type="scientific">Schizophyllum commune (strain H4-8 / FGSC 9210)</name>
    <name type="common">Split gill fungus</name>
    <dbReference type="NCBI Taxonomy" id="578458"/>
    <lineage>
        <taxon>Eukaryota</taxon>
        <taxon>Fungi</taxon>
        <taxon>Dikarya</taxon>
        <taxon>Basidiomycota</taxon>
        <taxon>Agaricomycotina</taxon>
        <taxon>Agaricomycetes</taxon>
        <taxon>Agaricomycetidae</taxon>
        <taxon>Agaricales</taxon>
        <taxon>Schizophyllaceae</taxon>
        <taxon>Schizophyllum</taxon>
    </lineage>
</organism>
<evidence type="ECO:0000313" key="1">
    <source>
        <dbReference type="EMBL" id="EFI92570.1"/>
    </source>
</evidence>
<keyword evidence="2" id="KW-1185">Reference proteome</keyword>
<dbReference type="HOGENOM" id="CLU_2279098_0_0_1"/>
<sequence length="102" mass="11174">MRQRIAVRRARVRDIWASSSRMGYSSALHGSPTLSRCTPKALDALFLLNDGLPLSPAPTSHAQESASPLALRQWIAVRGVMSITPWTPSTHHSGDEYPPLGR</sequence>
<dbReference type="InParanoid" id="D8QGW9"/>
<dbReference type="EMBL" id="GL377312">
    <property type="protein sequence ID" value="EFI92570.1"/>
    <property type="molecule type" value="Genomic_DNA"/>
</dbReference>
<evidence type="ECO:0000313" key="2">
    <source>
        <dbReference type="Proteomes" id="UP000007431"/>
    </source>
</evidence>
<protein>
    <submittedName>
        <fullName evidence="1">Expressed protein</fullName>
    </submittedName>
</protein>
<reference evidence="1 2" key="1">
    <citation type="journal article" date="2010" name="Nat. Biotechnol.">
        <title>Genome sequence of the model mushroom Schizophyllum commune.</title>
        <authorList>
            <person name="Ohm R.A."/>
            <person name="de Jong J.F."/>
            <person name="Lugones L.G."/>
            <person name="Aerts A."/>
            <person name="Kothe E."/>
            <person name="Stajich J.E."/>
            <person name="de Vries R.P."/>
            <person name="Record E."/>
            <person name="Levasseur A."/>
            <person name="Baker S.E."/>
            <person name="Bartholomew K.A."/>
            <person name="Coutinho P.M."/>
            <person name="Erdmann S."/>
            <person name="Fowler T.J."/>
            <person name="Gathman A.C."/>
            <person name="Lombard V."/>
            <person name="Henrissat B."/>
            <person name="Knabe N."/>
            <person name="Kuees U."/>
            <person name="Lilly W.W."/>
            <person name="Lindquist E."/>
            <person name="Lucas S."/>
            <person name="Magnuson J.K."/>
            <person name="Piumi F."/>
            <person name="Raudaskoski M."/>
            <person name="Salamov A."/>
            <person name="Schmutz J."/>
            <person name="Schwarze F.W.M.R."/>
            <person name="vanKuyk P.A."/>
            <person name="Horton J.S."/>
            <person name="Grigoriev I.V."/>
            <person name="Woesten H.A.B."/>
        </authorList>
    </citation>
    <scope>NUCLEOTIDE SEQUENCE [LARGE SCALE GENOMIC DNA]</scope>
    <source>
        <strain evidence="2">H4-8 / FGSC 9210</strain>
    </source>
</reference>
<dbReference type="RefSeq" id="XP_003027473.1">
    <property type="nucleotide sequence ID" value="XM_003027427.1"/>
</dbReference>
<gene>
    <name evidence="1" type="ORF">SCHCODRAFT_12128</name>
</gene>
<proteinExistence type="predicted"/>
<dbReference type="Proteomes" id="UP000007431">
    <property type="component" value="Unassembled WGS sequence"/>
</dbReference>
<name>D8QGW9_SCHCM</name>
<dbReference type="AlphaFoldDB" id="D8QGW9"/>
<dbReference type="VEuPathDB" id="FungiDB:SCHCODRAFT_02640334"/>
<dbReference type="KEGG" id="scm:SCHCO_02640334"/>
<accession>D8QGW9</accession>